<gene>
    <name evidence="1" type="ORF">JK634_06470</name>
</gene>
<reference evidence="1" key="1">
    <citation type="submission" date="2021-01" db="EMBL/GenBank/DDBJ databases">
        <title>Genome public.</title>
        <authorList>
            <person name="Liu C."/>
            <person name="Sun Q."/>
        </authorList>
    </citation>
    <scope>NUCLEOTIDE SEQUENCE</scope>
    <source>
        <strain evidence="1">YIM B02565</strain>
    </source>
</reference>
<evidence type="ECO:0008006" key="3">
    <source>
        <dbReference type="Google" id="ProtNLM"/>
    </source>
</evidence>
<dbReference type="AlphaFoldDB" id="A0A937FDT7"/>
<keyword evidence="2" id="KW-1185">Reference proteome</keyword>
<protein>
    <recommendedName>
        <fullName evidence="3">DUF3006 domain-containing protein</fullName>
    </recommendedName>
</protein>
<comment type="caution">
    <text evidence="1">The sequence shown here is derived from an EMBL/GenBank/DDBJ whole genome shotgun (WGS) entry which is preliminary data.</text>
</comment>
<name>A0A937FDT7_9CLOT</name>
<sequence>MKGKILEMNPTSASVLLENGTTLDVQRSHIPAGYTVGSEVNLDFSNESALNGQNFMNDKISNEKLVDFF</sequence>
<organism evidence="1 2">
    <name type="scientific">Clostridium paridis</name>
    <dbReference type="NCBI Taxonomy" id="2803863"/>
    <lineage>
        <taxon>Bacteria</taxon>
        <taxon>Bacillati</taxon>
        <taxon>Bacillota</taxon>
        <taxon>Clostridia</taxon>
        <taxon>Eubacteriales</taxon>
        <taxon>Clostridiaceae</taxon>
        <taxon>Clostridium</taxon>
    </lineage>
</organism>
<evidence type="ECO:0000313" key="2">
    <source>
        <dbReference type="Proteomes" id="UP000623681"/>
    </source>
</evidence>
<dbReference type="RefSeq" id="WP_202766822.1">
    <property type="nucleotide sequence ID" value="NZ_JAESWA010000019.1"/>
</dbReference>
<proteinExistence type="predicted"/>
<dbReference type="EMBL" id="JAESWA010000019">
    <property type="protein sequence ID" value="MBL4931444.1"/>
    <property type="molecule type" value="Genomic_DNA"/>
</dbReference>
<dbReference type="Proteomes" id="UP000623681">
    <property type="component" value="Unassembled WGS sequence"/>
</dbReference>
<evidence type="ECO:0000313" key="1">
    <source>
        <dbReference type="EMBL" id="MBL4931444.1"/>
    </source>
</evidence>
<accession>A0A937FDT7</accession>